<evidence type="ECO:0000313" key="4">
    <source>
        <dbReference type="Proteomes" id="UP001161247"/>
    </source>
</evidence>
<keyword evidence="2" id="KW-0732">Signal</keyword>
<sequence length="253" mass="29171">MAVRPPPPSGTIAIAVLFFFLGVAAARTPSILQVNELPAADADVSHSLTLPISQINQILRLPSDDVNVNPDPESAQPITVRSVPLTRVTIHDFRPIDRRHVSVSSTLPNRICIHRHRLNIQPLLKPVDETMLPLTSDGGAEEEEKKEIDPATVNWVKLPHHHHHHHHHHRRHHHIHRHHDDEDDDGLDGFSKYLMKHRYDKFGREKGWKHLNHNKRRDHDDEEVEEMKKPEIVKREEAQGGIVQRIRKFLAHI</sequence>
<dbReference type="AlphaFoldDB" id="A0AAV1CF79"/>
<protein>
    <submittedName>
        <fullName evidence="3">OLC1v1030001C1</fullName>
    </submittedName>
</protein>
<keyword evidence="4" id="KW-1185">Reference proteome</keyword>
<dbReference type="EMBL" id="OX459119">
    <property type="protein sequence ID" value="CAI9094289.1"/>
    <property type="molecule type" value="Genomic_DNA"/>
</dbReference>
<organism evidence="3 4">
    <name type="scientific">Oldenlandia corymbosa var. corymbosa</name>
    <dbReference type="NCBI Taxonomy" id="529605"/>
    <lineage>
        <taxon>Eukaryota</taxon>
        <taxon>Viridiplantae</taxon>
        <taxon>Streptophyta</taxon>
        <taxon>Embryophyta</taxon>
        <taxon>Tracheophyta</taxon>
        <taxon>Spermatophyta</taxon>
        <taxon>Magnoliopsida</taxon>
        <taxon>eudicotyledons</taxon>
        <taxon>Gunneridae</taxon>
        <taxon>Pentapetalae</taxon>
        <taxon>asterids</taxon>
        <taxon>lamiids</taxon>
        <taxon>Gentianales</taxon>
        <taxon>Rubiaceae</taxon>
        <taxon>Rubioideae</taxon>
        <taxon>Spermacoceae</taxon>
        <taxon>Hedyotis-Oldenlandia complex</taxon>
        <taxon>Oldenlandia</taxon>
    </lineage>
</organism>
<gene>
    <name evidence="3" type="ORF">OLC1_LOCUS5489</name>
</gene>
<dbReference type="Proteomes" id="UP001161247">
    <property type="component" value="Chromosome 2"/>
</dbReference>
<name>A0AAV1CF79_OLDCO</name>
<feature type="region of interest" description="Disordered" evidence="1">
    <location>
        <begin position="160"/>
        <end position="183"/>
    </location>
</feature>
<evidence type="ECO:0000313" key="3">
    <source>
        <dbReference type="EMBL" id="CAI9094289.1"/>
    </source>
</evidence>
<evidence type="ECO:0000256" key="1">
    <source>
        <dbReference type="SAM" id="MobiDB-lite"/>
    </source>
</evidence>
<feature type="compositionally biased region" description="Basic residues" evidence="1">
    <location>
        <begin position="160"/>
        <end position="177"/>
    </location>
</feature>
<evidence type="ECO:0000256" key="2">
    <source>
        <dbReference type="SAM" id="SignalP"/>
    </source>
</evidence>
<feature type="signal peptide" evidence="2">
    <location>
        <begin position="1"/>
        <end position="26"/>
    </location>
</feature>
<accession>A0AAV1CF79</accession>
<proteinExistence type="predicted"/>
<reference evidence="3" key="1">
    <citation type="submission" date="2023-03" db="EMBL/GenBank/DDBJ databases">
        <authorList>
            <person name="Julca I."/>
        </authorList>
    </citation>
    <scope>NUCLEOTIDE SEQUENCE</scope>
</reference>
<feature type="chain" id="PRO_5043762888" evidence="2">
    <location>
        <begin position="27"/>
        <end position="253"/>
    </location>
</feature>